<dbReference type="InterPro" id="IPR051941">
    <property type="entry name" value="BG_Antigen-Binding_Lectin"/>
</dbReference>
<gene>
    <name evidence="4" type="ORF">GCM10010170_075850</name>
</gene>
<dbReference type="EMBL" id="BAAARV010000074">
    <property type="protein sequence ID" value="GAA2373214.1"/>
    <property type="molecule type" value="Genomic_DNA"/>
</dbReference>
<dbReference type="InterPro" id="IPR008979">
    <property type="entry name" value="Galactose-bd-like_sf"/>
</dbReference>
<dbReference type="Gene3D" id="2.60.120.260">
    <property type="entry name" value="Galactose-binding domain-like"/>
    <property type="match status" value="3"/>
</dbReference>
<dbReference type="Proteomes" id="UP001501444">
    <property type="component" value="Unassembled WGS sequence"/>
</dbReference>
<organism evidence="4 5">
    <name type="scientific">Dactylosporangium salmoneum</name>
    <dbReference type="NCBI Taxonomy" id="53361"/>
    <lineage>
        <taxon>Bacteria</taxon>
        <taxon>Bacillati</taxon>
        <taxon>Actinomycetota</taxon>
        <taxon>Actinomycetes</taxon>
        <taxon>Micromonosporales</taxon>
        <taxon>Micromonosporaceae</taxon>
        <taxon>Dactylosporangium</taxon>
    </lineage>
</organism>
<evidence type="ECO:0000313" key="4">
    <source>
        <dbReference type="EMBL" id="GAA2373214.1"/>
    </source>
</evidence>
<feature type="domain" description="F5/8 type C" evidence="3">
    <location>
        <begin position="780"/>
        <end position="866"/>
    </location>
</feature>
<evidence type="ECO:0000256" key="2">
    <source>
        <dbReference type="SAM" id="SignalP"/>
    </source>
</evidence>
<feature type="domain" description="F5/8 type C" evidence="3">
    <location>
        <begin position="623"/>
        <end position="779"/>
    </location>
</feature>
<feature type="chain" id="PRO_5045430509" description="F5/8 type C domain-containing protein" evidence="2">
    <location>
        <begin position="31"/>
        <end position="1208"/>
    </location>
</feature>
<keyword evidence="2" id="KW-0732">Signal</keyword>
<protein>
    <recommendedName>
        <fullName evidence="3">F5/8 type C domain-containing protein</fullName>
    </recommendedName>
</protein>
<dbReference type="PANTHER" id="PTHR45713:SF6">
    <property type="entry name" value="F5_8 TYPE C DOMAIN-CONTAINING PROTEIN"/>
    <property type="match status" value="1"/>
</dbReference>
<name>A0ABN3H9N6_9ACTN</name>
<reference evidence="4 5" key="1">
    <citation type="journal article" date="2019" name="Int. J. Syst. Evol. Microbiol.">
        <title>The Global Catalogue of Microorganisms (GCM) 10K type strain sequencing project: providing services to taxonomists for standard genome sequencing and annotation.</title>
        <authorList>
            <consortium name="The Broad Institute Genomics Platform"/>
            <consortium name="The Broad Institute Genome Sequencing Center for Infectious Disease"/>
            <person name="Wu L."/>
            <person name="Ma J."/>
        </authorList>
    </citation>
    <scope>NUCLEOTIDE SEQUENCE [LARGE SCALE GENOMIC DNA]</scope>
    <source>
        <strain evidence="4 5">JCM 3272</strain>
    </source>
</reference>
<dbReference type="Pfam" id="PF00754">
    <property type="entry name" value="F5_F8_type_C"/>
    <property type="match status" value="3"/>
</dbReference>
<sequence>MRRLLSALATSAASAALVVTAALVAPAAVADDAPAFGAPDAIAADYYGALLRHTRWVETVWDPAAGAYQLTDFNFAVVLGNAVLLTHGNYDADLAGVSKDVLRAQTLATIKKFAADNRLVRANGTWGKKLFWDSTFESYFLDAGRLLWNDLDPVTQANLKTIATGQAKYTADLNFAQDPLSGSWDARWPDGAYQGDTALEESGVYTQALSPGVAWAPDDPDAGRWADQLNTWGRNAAGQPTADRNNPAQVGGAPISSNTMHNISDTYLVENHGTYAPHYQSDIWRSGGRNSIQFILNGQPVPEILLHQPNSAELWNSLQLDMSAQGEPFMPMVADREFLYGRDVIPLAFVGQVLRRPEAVTAEKHLAAGLAAYQAYAPANRLTKFSGEAKYEPEARAEIAISYLLHDYAAGSAAGPVQPLTDAQALAAAAGVRDHGAGAGIVMQQTTKAWAAALSKPGYVKFPWVPGQDSWLFQVSGTTPFLYPSTSAKVASRDVTTYVQPRDGFDGTASVFQVGSGYAGQVTLPTGAAVYASTGAGADDGIVSVRNLNMSGAFGLNGSRSYTTAEGTTTVAPQAKIPADPADAKAARVDDLTFDAPTTARYVRMLGQQGNAKYGYSVYSLHAYGPGDGAATPTDVAAGKPATASSEDVATGYTAAHVTDGNPSTRWAVSVAERTRPDSWLQVDLGAPTKLDSVRIAWESAAGARYLVQVSDDGQTWRTAAAYGNAPADVNVARLDTLDLTPPGQTAPAPVTTRYVRMQGVRGNAQYGYSLYHFRAFSPNGTDLAAGRPVTASSVENGLPASAVTDGSPTTRWAVSKADRLRGDSWIQVDLGGPTALSQVQLGWEAAAGEEYIVQASADGVTWQDVARHRETGNRVLESGGGWISVENKGGFVVRGSNAPITVARASDTQQVIRLADGGQGPRLIEMVPGAATATAAQSARPEPTTSSPATQAALVDGFLVVFNLSGAGVTTAVTIPHDGGAVPLYAGTQRVGATSSVLDVTLRPGSAVVLAPRATAVTPGKGTAPDGLTAVVNDARTIQVSSHGTVRSVLLRNLETGEVLGAGLPPTGMVKTVSYASAHPYPVADLALGTETFPASVLPQGMTSPSLAVDGQPGTAWVPGPDGRMVVDLGRSAAIGTVRLTWTGAQAPAAKVSVSDDGLTFTDVGSVAAGTQLGSVKLGVTARYVAVTTTWHPGDAGLSTLEVGPGA</sequence>
<evidence type="ECO:0000256" key="1">
    <source>
        <dbReference type="SAM" id="MobiDB-lite"/>
    </source>
</evidence>
<dbReference type="RefSeq" id="WP_344617449.1">
    <property type="nucleotide sequence ID" value="NZ_BAAARV010000074.1"/>
</dbReference>
<dbReference type="SUPFAM" id="SSF49785">
    <property type="entry name" value="Galactose-binding domain-like"/>
    <property type="match status" value="3"/>
</dbReference>
<evidence type="ECO:0000259" key="3">
    <source>
        <dbReference type="PROSITE" id="PS50022"/>
    </source>
</evidence>
<proteinExistence type="predicted"/>
<feature type="region of interest" description="Disordered" evidence="1">
    <location>
        <begin position="234"/>
        <end position="257"/>
    </location>
</feature>
<comment type="caution">
    <text evidence="4">The sequence shown here is derived from an EMBL/GenBank/DDBJ whole genome shotgun (WGS) entry which is preliminary data.</text>
</comment>
<accession>A0ABN3H9N6</accession>
<dbReference type="PANTHER" id="PTHR45713">
    <property type="entry name" value="FTP DOMAIN-CONTAINING PROTEIN"/>
    <property type="match status" value="1"/>
</dbReference>
<feature type="signal peptide" evidence="2">
    <location>
        <begin position="1"/>
        <end position="30"/>
    </location>
</feature>
<keyword evidence="5" id="KW-1185">Reference proteome</keyword>
<dbReference type="InterPro" id="IPR000421">
    <property type="entry name" value="FA58C"/>
</dbReference>
<evidence type="ECO:0000313" key="5">
    <source>
        <dbReference type="Proteomes" id="UP001501444"/>
    </source>
</evidence>
<dbReference type="PROSITE" id="PS50022">
    <property type="entry name" value="FA58C_3"/>
    <property type="match status" value="2"/>
</dbReference>